<organism evidence="1 2">
    <name type="scientific">Solanum commersonii</name>
    <name type="common">Commerson's wild potato</name>
    <name type="synonym">Commerson's nightshade</name>
    <dbReference type="NCBI Taxonomy" id="4109"/>
    <lineage>
        <taxon>Eukaryota</taxon>
        <taxon>Viridiplantae</taxon>
        <taxon>Streptophyta</taxon>
        <taxon>Embryophyta</taxon>
        <taxon>Tracheophyta</taxon>
        <taxon>Spermatophyta</taxon>
        <taxon>Magnoliopsida</taxon>
        <taxon>eudicotyledons</taxon>
        <taxon>Gunneridae</taxon>
        <taxon>Pentapetalae</taxon>
        <taxon>asterids</taxon>
        <taxon>lamiids</taxon>
        <taxon>Solanales</taxon>
        <taxon>Solanaceae</taxon>
        <taxon>Solanoideae</taxon>
        <taxon>Solaneae</taxon>
        <taxon>Solanum</taxon>
    </lineage>
</organism>
<dbReference type="Proteomes" id="UP000824120">
    <property type="component" value="Chromosome 10"/>
</dbReference>
<dbReference type="AlphaFoldDB" id="A0A9J5X1U6"/>
<feature type="non-terminal residue" evidence="1">
    <location>
        <position position="1"/>
    </location>
</feature>
<sequence length="152" mass="17021">LILHCVRFDGVNFIPKVSQSAMVSPLPRPVFQSPYVISQQHRSSQHTHTVFDKLPLQYVALIIENNTEVFGEISRTTVSSNVHDLKVIVHEIEHSTLFAVLRDTDGFNNKEEENSHDNVALFAKSPLRNTSGLLVSLACQGTADIDRKCPTR</sequence>
<dbReference type="EMBL" id="JACXVP010000010">
    <property type="protein sequence ID" value="KAG5582177.1"/>
    <property type="molecule type" value="Genomic_DNA"/>
</dbReference>
<gene>
    <name evidence="1" type="ORF">H5410_052804</name>
</gene>
<name>A0A9J5X1U6_SOLCO</name>
<evidence type="ECO:0000313" key="2">
    <source>
        <dbReference type="Proteomes" id="UP000824120"/>
    </source>
</evidence>
<comment type="caution">
    <text evidence="1">The sequence shown here is derived from an EMBL/GenBank/DDBJ whole genome shotgun (WGS) entry which is preliminary data.</text>
</comment>
<protein>
    <submittedName>
        <fullName evidence="1">Uncharacterized protein</fullName>
    </submittedName>
</protein>
<proteinExistence type="predicted"/>
<evidence type="ECO:0000313" key="1">
    <source>
        <dbReference type="EMBL" id="KAG5582177.1"/>
    </source>
</evidence>
<accession>A0A9J5X1U6</accession>
<reference evidence="1 2" key="1">
    <citation type="submission" date="2020-09" db="EMBL/GenBank/DDBJ databases">
        <title>De no assembly of potato wild relative species, Solanum commersonii.</title>
        <authorList>
            <person name="Cho K."/>
        </authorList>
    </citation>
    <scope>NUCLEOTIDE SEQUENCE [LARGE SCALE GENOMIC DNA]</scope>
    <source>
        <strain evidence="1">LZ3.2</strain>
        <tissue evidence="1">Leaf</tissue>
    </source>
</reference>
<keyword evidence="2" id="KW-1185">Reference proteome</keyword>